<evidence type="ECO:0000256" key="4">
    <source>
        <dbReference type="ARBA" id="ARBA00022552"/>
    </source>
</evidence>
<dbReference type="PROSITE" id="PS00039">
    <property type="entry name" value="DEAD_ATP_HELICASE"/>
    <property type="match status" value="1"/>
</dbReference>
<feature type="compositionally biased region" description="Basic and acidic residues" evidence="10">
    <location>
        <begin position="2129"/>
        <end position="2187"/>
    </location>
</feature>
<feature type="region of interest" description="Disordered" evidence="10">
    <location>
        <begin position="1"/>
        <end position="29"/>
    </location>
</feature>
<keyword evidence="5" id="KW-0547">Nucleotide-binding</keyword>
<dbReference type="PROSITE" id="PS51676">
    <property type="entry name" value="FF"/>
    <property type="match status" value="3"/>
</dbReference>
<dbReference type="InterPro" id="IPR001202">
    <property type="entry name" value="WW_dom"/>
</dbReference>
<feature type="compositionally biased region" description="Basic and acidic residues" evidence="10">
    <location>
        <begin position="1059"/>
        <end position="1071"/>
    </location>
</feature>
<feature type="compositionally biased region" description="Basic and acidic residues" evidence="10">
    <location>
        <begin position="2087"/>
        <end position="2097"/>
    </location>
</feature>
<feature type="domain" description="FF" evidence="14">
    <location>
        <begin position="1283"/>
        <end position="1340"/>
    </location>
</feature>
<feature type="compositionally biased region" description="Basic and acidic residues" evidence="10">
    <location>
        <begin position="2548"/>
        <end position="2667"/>
    </location>
</feature>
<feature type="compositionally biased region" description="Acidic residues" evidence="10">
    <location>
        <begin position="2235"/>
        <end position="2246"/>
    </location>
</feature>
<dbReference type="InterPro" id="IPR040155">
    <property type="entry name" value="CEBPZ/Mak21-like"/>
</dbReference>
<feature type="region of interest" description="Disordered" evidence="10">
    <location>
        <begin position="770"/>
        <end position="965"/>
    </location>
</feature>
<dbReference type="PANTHER" id="PTHR12048:SF0">
    <property type="entry name" value="CCAAT_ENHANCER-BINDING PROTEIN ZETA"/>
    <property type="match status" value="1"/>
</dbReference>
<dbReference type="PROSITE" id="PS50020">
    <property type="entry name" value="WW_DOMAIN_2"/>
    <property type="match status" value="1"/>
</dbReference>
<keyword evidence="8" id="KW-0067">ATP-binding</keyword>
<dbReference type="Gene3D" id="3.40.50.300">
    <property type="entry name" value="P-loop containing nucleotide triphosphate hydrolases"/>
    <property type="match status" value="2"/>
</dbReference>
<dbReference type="CDD" id="cd18787">
    <property type="entry name" value="SF2_C_DEAD"/>
    <property type="match status" value="1"/>
</dbReference>
<reference evidence="15 16" key="1">
    <citation type="submission" date="2019-03" db="EMBL/GenBank/DDBJ databases">
        <title>Sequencing 25 genomes of Wallemia mellicola.</title>
        <authorList>
            <person name="Gostincar C."/>
        </authorList>
    </citation>
    <scope>NUCLEOTIDE SEQUENCE [LARGE SCALE GENOMIC DNA]</scope>
    <source>
        <strain evidence="15 16">EXF-1274</strain>
    </source>
</reference>
<evidence type="ECO:0000259" key="12">
    <source>
        <dbReference type="PROSITE" id="PS51192"/>
    </source>
</evidence>
<feature type="region of interest" description="Disordered" evidence="10">
    <location>
        <begin position="2548"/>
        <end position="2682"/>
    </location>
</feature>
<keyword evidence="9" id="KW-0694">RNA-binding</keyword>
<feature type="region of interest" description="Disordered" evidence="10">
    <location>
        <begin position="437"/>
        <end position="471"/>
    </location>
</feature>
<feature type="region of interest" description="Disordered" evidence="10">
    <location>
        <begin position="2911"/>
        <end position="3088"/>
    </location>
</feature>
<dbReference type="InterPro" id="IPR002713">
    <property type="entry name" value="FF_domain"/>
</dbReference>
<dbReference type="Pfam" id="PF01846">
    <property type="entry name" value="FF"/>
    <property type="match status" value="3"/>
</dbReference>
<feature type="domain" description="Helicase ATP-binding" evidence="12">
    <location>
        <begin position="1587"/>
        <end position="1763"/>
    </location>
</feature>
<dbReference type="EMBL" id="SPRW01000001">
    <property type="protein sequence ID" value="TIC71413.1"/>
    <property type="molecule type" value="Genomic_DNA"/>
</dbReference>
<feature type="compositionally biased region" description="Basic and acidic residues" evidence="10">
    <location>
        <begin position="2738"/>
        <end position="2844"/>
    </location>
</feature>
<keyword evidence="4" id="KW-0698">rRNA processing</keyword>
<dbReference type="PROSITE" id="PS51194">
    <property type="entry name" value="HELICASE_CTER"/>
    <property type="match status" value="1"/>
</dbReference>
<dbReference type="CDD" id="cd17941">
    <property type="entry name" value="DEADc_DDX10"/>
    <property type="match status" value="1"/>
</dbReference>
<dbReference type="SMART" id="SM00490">
    <property type="entry name" value="HELICc"/>
    <property type="match status" value="1"/>
</dbReference>
<accession>A0AB38N1U7</accession>
<feature type="compositionally biased region" description="Acidic residues" evidence="10">
    <location>
        <begin position="838"/>
        <end position="921"/>
    </location>
</feature>
<name>A0AB38N1U7_9BASI</name>
<dbReference type="GO" id="GO:0005730">
    <property type="term" value="C:nucleolus"/>
    <property type="evidence" value="ECO:0007669"/>
    <property type="project" value="UniProtKB-SubCell"/>
</dbReference>
<dbReference type="Gene3D" id="1.10.10.440">
    <property type="entry name" value="FF domain"/>
    <property type="match status" value="4"/>
</dbReference>
<feature type="compositionally biased region" description="Acidic residues" evidence="10">
    <location>
        <begin position="115"/>
        <end position="152"/>
    </location>
</feature>
<evidence type="ECO:0000256" key="9">
    <source>
        <dbReference type="ARBA" id="ARBA00022884"/>
    </source>
</evidence>
<feature type="domain" description="Helicase C-terminal" evidence="13">
    <location>
        <begin position="1790"/>
        <end position="1941"/>
    </location>
</feature>
<feature type="domain" description="FF" evidence="14">
    <location>
        <begin position="1403"/>
        <end position="1457"/>
    </location>
</feature>
<feature type="compositionally biased region" description="Acidic residues" evidence="10">
    <location>
        <begin position="785"/>
        <end position="826"/>
    </location>
</feature>
<feature type="region of interest" description="Disordered" evidence="10">
    <location>
        <begin position="1059"/>
        <end position="1152"/>
    </location>
</feature>
<feature type="compositionally biased region" description="Basic and acidic residues" evidence="10">
    <location>
        <begin position="2872"/>
        <end position="2893"/>
    </location>
</feature>
<dbReference type="SUPFAM" id="SSF81698">
    <property type="entry name" value="FF domain"/>
    <property type="match status" value="4"/>
</dbReference>
<evidence type="ECO:0000256" key="2">
    <source>
        <dbReference type="ARBA" id="ARBA00007797"/>
    </source>
</evidence>
<evidence type="ECO:0000259" key="11">
    <source>
        <dbReference type="PROSITE" id="PS50020"/>
    </source>
</evidence>
<dbReference type="InterPro" id="IPR025313">
    <property type="entry name" value="SPB4-like_CTE"/>
</dbReference>
<feature type="region of interest" description="Disordered" evidence="10">
    <location>
        <begin position="2011"/>
        <end position="2307"/>
    </location>
</feature>
<feature type="compositionally biased region" description="Acidic residues" evidence="10">
    <location>
        <begin position="2200"/>
        <end position="2209"/>
    </location>
</feature>
<dbReference type="Gene3D" id="2.20.70.10">
    <property type="match status" value="1"/>
</dbReference>
<feature type="region of interest" description="Disordered" evidence="10">
    <location>
        <begin position="3173"/>
        <end position="3247"/>
    </location>
</feature>
<dbReference type="Pfam" id="PF00271">
    <property type="entry name" value="Helicase_C"/>
    <property type="match status" value="1"/>
</dbReference>
<dbReference type="InterPro" id="IPR016024">
    <property type="entry name" value="ARM-type_fold"/>
</dbReference>
<dbReference type="SMART" id="SM00456">
    <property type="entry name" value="WW"/>
    <property type="match status" value="2"/>
</dbReference>
<evidence type="ECO:0000256" key="5">
    <source>
        <dbReference type="ARBA" id="ARBA00022741"/>
    </source>
</evidence>
<dbReference type="Pfam" id="PF03914">
    <property type="entry name" value="CBF"/>
    <property type="match status" value="1"/>
</dbReference>
<feature type="compositionally biased region" description="Polar residues" evidence="10">
    <location>
        <begin position="2039"/>
        <end position="2048"/>
    </location>
</feature>
<feature type="compositionally biased region" description="Basic residues" evidence="10">
    <location>
        <begin position="1"/>
        <end position="14"/>
    </location>
</feature>
<evidence type="ECO:0000313" key="15">
    <source>
        <dbReference type="EMBL" id="TIC71413.1"/>
    </source>
</evidence>
<dbReference type="InterPro" id="IPR005612">
    <property type="entry name" value="CCAAT-binding_factor"/>
</dbReference>
<feature type="compositionally biased region" description="Basic and acidic residues" evidence="10">
    <location>
        <begin position="2053"/>
        <end position="2063"/>
    </location>
</feature>
<dbReference type="SUPFAM" id="SSF48371">
    <property type="entry name" value="ARM repeat"/>
    <property type="match status" value="1"/>
</dbReference>
<dbReference type="GO" id="GO:0003723">
    <property type="term" value="F:RNA binding"/>
    <property type="evidence" value="ECO:0007669"/>
    <property type="project" value="UniProtKB-KW"/>
</dbReference>
<feature type="compositionally biased region" description="Basic and acidic residues" evidence="10">
    <location>
        <begin position="2930"/>
        <end position="2941"/>
    </location>
</feature>
<dbReference type="InterPro" id="IPR036517">
    <property type="entry name" value="FF_domain_sf"/>
</dbReference>
<feature type="compositionally biased region" description="Basic and acidic residues" evidence="10">
    <location>
        <begin position="2403"/>
        <end position="2456"/>
    </location>
</feature>
<keyword evidence="6" id="KW-0378">Hydrolase</keyword>
<comment type="subcellular location">
    <subcellularLocation>
        <location evidence="1">Nucleus</location>
        <location evidence="1">Nucleolus</location>
    </subcellularLocation>
</comment>
<evidence type="ECO:0000256" key="7">
    <source>
        <dbReference type="ARBA" id="ARBA00022806"/>
    </source>
</evidence>
<dbReference type="Proteomes" id="UP000309601">
    <property type="component" value="Unassembled WGS sequence"/>
</dbReference>
<sequence>MTANKFKKPNKKDKKQSNKPSNLDNNTFKQEILALGGDDDDFKLLNGVESDEEATFDNVDNNDPNLLKDLKDLYKSLDFNSVQPVEREEDEEQDENDEESAASEEENANGSVDGNDSEIANEEDSEEEDEEDDEEDREEDANDIDPLSEIDPEGPFAQIPQWFLQPLPELKKSKPNPNSQSSTDGRIQHANKLLEDLPKSAQSSSAVSSSDKKFLDQMLKSGTLNDRVSALALLIAESPIHAISSLEALKNMASKPKREEALRAMKALVDWLAGPHGVKDKHLTFWAFENWLKAYFFEVLQLLESFTHDTLTFVKQQAIMLIFQLLKDKPEQEHNLLRLLINKLGDPSRQVASKASNQLLVILQAHPAMKGIISREVGDLIFRPHISESAKYYAIITLNQIMFTKADTGVANKLIEIYFNCFKDFLREEEAYVKKTKEDAKNAKKNKKQHGKNDKKDKKGKKEEAEEDPEMIEEKKSKMIAGILAGIHRAMPYANIEEKIFDNYMDTLFRITHTGTFNIAIQALQLINQVTIIKETISDRFYRTLYESLLDQRLSTSSKQSMYLNLLFSAVKRDPSNARVAAFVKRILQMLLGQSPSFICGAFYHLNGLLSSHPSLRAMLDDGEENDAGGVASTSYDKFKRDPQYSNAQHSCLWELLPFTNHYHPSVAIQAKQILNGEVVRTSADLNLNTLMHFLDRFVYKNPKKDIKPKGASLMQPIAASDRSQTVANVKGATRELMVNSSEFMKKKEENVAPDMLFFHKFFNQRNKRLEEKAAKRDKRKKGSDDEDEESADDEPDQGEDVDLDKDDDDDDDDVAEDGSEMDEDEVWKAMQASMPGQEDDDIEESDEDDVDPALMDDSEEEAEGEGEPEPTADDEEEEEEDDDDDDEGGLEGLVDDEDDLLSVDEMESEAGEESEAEEEESLGKRKRDDKDAKKAAKKAKKALPTFASADDYAHFSPAPSGVPYYYNASLKKSTYTRPLPAPEVNVQAAPPPPAPLQETPPVQTQGKKTKKEKPSKKTPIEGTAWMRITTNFGNVFYTNKDRKESVWEVPREIEDQVRQLLEEENSDPRDKKRKRVPPTDPGDSGWIDVEPAKKAKEEDDDADYAAAAKAAMEEERQHSKNIMLAEQAEQREAEEERRRAYEEKKAAEAEANYDHEEAKALFKSMLMEYDINPLIPWDMALPTFVNDSRYTSLRNTEDRQDTFDEYCREKSMMAKKNAVAVDPVITYRELLRTEVTSTRTRFEDFRRDFKKDRRFFGYGRDDKEREKVFKSWLRELGEAKRKEAQKAEEAFKKLLRDTSEITTETDYKGIKPLLSSHSAYRKLQSGSTKEALFNAYKRELAGEQPESSTPKEEPQPVKEEPPKKLDKAARAEASIKAREENYRKEREKIDKQAQASKSALVGDESEREYRTLLIDAVRSHRTRWRDVEHELAKDRRFNVNISDRRKRDLFEEHVDSVYNKRLKGVRDLFEKEFKSLDDKFEDVYDKIKDELPIKVFDASEKELWRVYEDWQGDKFKQAIKEFKELLNESSFVGYWGRVKKGEEGQTKDAEMVFKEDEEEAEEENDEGVFGGGNKDIKKLAQQSATTHLALKGKDLVGSARTGSGKTLSYLVPMLESLYKDKWSNTDGLGALVVAPTRELALQIFKVLHSIGNHHSFSAGLLIGGKNVQQEKTRLNRMNILIATPGRLLQHMDETYGFNADNLKLLILDEADRILDLGFQKTIQAILEQLPPTHTRQNLLFSATISPSVASLAKLSLNNPSYVQIGGDNGEDPTPKNLAQFYSVIPLDRKLDVLFGFIKTHLKNKVLVFASSCKQVRHIYETFSHLRPGTSLMHLHGKLKQTKRNATLTKFSQASHAVLFATDIAARGLDIPAVDWVVQLDIPEDADTYIHRVGRTARYNSKGSSLMLVEPSEREGILNNLKIKHIEPKLLKIKEKLMQPISNALQAHAFQDTEIKYLAQKAFVSYIRSVYLQKDKETFNVAKLPVEKYASSLGLPGVPKVKFMAAEKAKARKNEKNAKKEESSEAEDGSDSEDNSSDPETSNNQQSKPGVRTKYDRLFERKNQGQLSEHYNALIDRNDGSDEDDFITLKRRDHDLEGDGSDLEDAAGNLSKRKLKAGQSKKAVAGKSEPGHKLRFDDDGQAHEIYELQKGEDVDVEEEKKKFIEEHNEKLKQADIENKRQAKEKRDEKKRKRRERERDDYDDEDDEGAGEAVIGGDDLDDGYVSPEFDLPPSGSEDESESESESEEPSHKKVKRNLQQEEDYALSLLRDSPSISTRSPKREKRRIDKSISRPLNRPEVFNNQSNVDKVLDSAILRNTNENYQRLEQEQQRLNEIAFEKSKQARIEQEKFKQERLNAARKREEARLLREEAARQEAQRVEDERRARDQHERELAAKRRRETLKRRETERLSREKIEAELKLTKEREAKEKAQKLEQERKSREIEASRRREEAAKRREEIKLARQAKEEEAACVEAERIAKEKEAEAKRRDELRIKRERERQAKEAEAAQLAKERQEEEAIKIKEKAEYEARIAKEKELEQARLTIERQENDARIAREKAAEEARLAEERKQREEEAARVAKEREEQQRRDEADRLAKEKEEKAARLAKEREEEEARIAKQREEEAARLAKQKEEASRLAQQKKEEAARIAKQREEEAARLAKEKGEATRLAQQKEAARIAKQREEETIRLAKQKEEATRLAQQKREEAARIAKQKEEAAVRLTKRKEEEAALLAKQREEKALQRTKEREQKQREAKERAKQEQERLLQEEAEKAAHVAKEREEQVKRVKDREAKQREHAERLHREELAAIAAKKELEARDKATREEQHRLRERAKREEEQAKRRDLQRKKQQQDEERAETHKKRQAKVAAQKAKEIALAREKAEAAEDAAREEEYRIAREELEREEVIAQLGILVDESDGNDSGTRSRRPIREKQINRHETSAQTSKTTVDQKGKRKASTQAEPNKDDLFARRQRDAQRSQNKTTIPIAFNFATGGPRARKTKSPIKKSYQSPYLNKNIRHRRIIPTQSTSSPLRVDGKTARERQRDYADSLKRGAPAISNPSPSKRRKRNAAFPSPTKSHRLESIRTMEEQREKLRRSMTPNNLITNIELKTFNFQSDERHQLHSERFKNRVKQWRQFEKDQREFHSSDMPNFSELHEKSKRNFENRKRMAREKMTNTQPSAINLSTEGRSKTTFHSYLEERERLRNQHREQQAEEKRQREVEEDKEYRRQLDQLAKERVHPNPFH</sequence>
<dbReference type="GO" id="GO:0016787">
    <property type="term" value="F:hydrolase activity"/>
    <property type="evidence" value="ECO:0007669"/>
    <property type="project" value="UniProtKB-KW"/>
</dbReference>
<feature type="compositionally biased region" description="Basic and acidic residues" evidence="10">
    <location>
        <begin position="2964"/>
        <end position="2978"/>
    </location>
</feature>
<feature type="compositionally biased region" description="Basic and acidic residues" evidence="10">
    <location>
        <begin position="1350"/>
        <end position="1392"/>
    </location>
</feature>
<feature type="compositionally biased region" description="Basic and acidic residues" evidence="10">
    <location>
        <begin position="3036"/>
        <end position="3053"/>
    </location>
</feature>
<feature type="domain" description="WW" evidence="11">
    <location>
        <begin position="1026"/>
        <end position="1053"/>
    </location>
</feature>
<dbReference type="InterPro" id="IPR011545">
    <property type="entry name" value="DEAD/DEAH_box_helicase_dom"/>
</dbReference>
<feature type="domain" description="FF" evidence="14">
    <location>
        <begin position="1154"/>
        <end position="1210"/>
    </location>
</feature>
<dbReference type="InterPro" id="IPR014001">
    <property type="entry name" value="Helicase_ATP-bd"/>
</dbReference>
<feature type="region of interest" description="Disordered" evidence="10">
    <location>
        <begin position="1341"/>
        <end position="1397"/>
    </location>
</feature>
<dbReference type="InterPro" id="IPR027417">
    <property type="entry name" value="P-loop_NTPase"/>
</dbReference>
<evidence type="ECO:0000256" key="1">
    <source>
        <dbReference type="ARBA" id="ARBA00004604"/>
    </source>
</evidence>
<organism evidence="15 16">
    <name type="scientific">Wallemia mellicola</name>
    <dbReference type="NCBI Taxonomy" id="1708541"/>
    <lineage>
        <taxon>Eukaryota</taxon>
        <taxon>Fungi</taxon>
        <taxon>Dikarya</taxon>
        <taxon>Basidiomycota</taxon>
        <taxon>Wallemiomycotina</taxon>
        <taxon>Wallemiomycetes</taxon>
        <taxon>Wallemiales</taxon>
        <taxon>Wallemiaceae</taxon>
        <taxon>Wallemia</taxon>
    </lineage>
</organism>
<protein>
    <submittedName>
        <fullName evidence="15">CBF-domain-containing protein</fullName>
    </submittedName>
</protein>
<evidence type="ECO:0000259" key="13">
    <source>
        <dbReference type="PROSITE" id="PS51194"/>
    </source>
</evidence>
<dbReference type="SMART" id="SM01178">
    <property type="entry name" value="DUF4217"/>
    <property type="match status" value="1"/>
</dbReference>
<dbReference type="FunFam" id="1.10.10.440:FF:000044">
    <property type="entry name" value="Transcription elongation regulator 1"/>
    <property type="match status" value="1"/>
</dbReference>
<comment type="similarity">
    <text evidence="2">Belongs to the CBF/MAK21 family.</text>
</comment>
<evidence type="ECO:0000256" key="8">
    <source>
        <dbReference type="ARBA" id="ARBA00022840"/>
    </source>
</evidence>
<feature type="region of interest" description="Disordered" evidence="10">
    <location>
        <begin position="2370"/>
        <end position="2456"/>
    </location>
</feature>
<dbReference type="SUPFAM" id="SSF51045">
    <property type="entry name" value="WW domain"/>
    <property type="match status" value="1"/>
</dbReference>
<feature type="compositionally biased region" description="Basic and acidic residues" evidence="10">
    <location>
        <begin position="2011"/>
        <end position="2023"/>
    </location>
</feature>
<dbReference type="GO" id="GO:0006364">
    <property type="term" value="P:rRNA processing"/>
    <property type="evidence" value="ECO:0007669"/>
    <property type="project" value="UniProtKB-KW"/>
</dbReference>
<evidence type="ECO:0000256" key="6">
    <source>
        <dbReference type="ARBA" id="ARBA00022801"/>
    </source>
</evidence>
<feature type="region of interest" description="Disordered" evidence="10">
    <location>
        <begin position="982"/>
        <end position="1023"/>
    </location>
</feature>
<dbReference type="PANTHER" id="PTHR12048">
    <property type="entry name" value="CCAAT-BINDING FACTOR-RELATED"/>
    <property type="match status" value="1"/>
</dbReference>
<feature type="compositionally biased region" description="Polar residues" evidence="10">
    <location>
        <begin position="3177"/>
        <end position="3197"/>
    </location>
</feature>
<dbReference type="SMART" id="SM00487">
    <property type="entry name" value="DEXDc"/>
    <property type="match status" value="1"/>
</dbReference>
<feature type="compositionally biased region" description="Basic and acidic residues" evidence="10">
    <location>
        <begin position="922"/>
        <end position="935"/>
    </location>
</feature>
<dbReference type="InterPro" id="IPR000629">
    <property type="entry name" value="RNA-helicase_DEAD-box_CS"/>
</dbReference>
<dbReference type="SUPFAM" id="SSF52540">
    <property type="entry name" value="P-loop containing nucleoside triphosphate hydrolases"/>
    <property type="match status" value="1"/>
</dbReference>
<dbReference type="InterPro" id="IPR001650">
    <property type="entry name" value="Helicase_C-like"/>
</dbReference>
<gene>
    <name evidence="15" type="ORF">E3Q02_00197</name>
</gene>
<dbReference type="SMART" id="SM00441">
    <property type="entry name" value="FF"/>
    <property type="match status" value="4"/>
</dbReference>
<feature type="compositionally biased region" description="Basic and acidic residues" evidence="10">
    <location>
        <begin position="1129"/>
        <end position="1152"/>
    </location>
</feature>
<comment type="caution">
    <text evidence="15">The sequence shown here is derived from an EMBL/GenBank/DDBJ whole genome shotgun (WGS) entry which is preliminary data.</text>
</comment>
<feature type="compositionally biased region" description="Basic residues" evidence="10">
    <location>
        <begin position="1008"/>
        <end position="1017"/>
    </location>
</feature>
<evidence type="ECO:0000256" key="10">
    <source>
        <dbReference type="SAM" id="MobiDB-lite"/>
    </source>
</evidence>
<dbReference type="Pfam" id="PF00270">
    <property type="entry name" value="DEAD"/>
    <property type="match status" value="1"/>
</dbReference>
<feature type="compositionally biased region" description="Basic and acidic residues" evidence="10">
    <location>
        <begin position="2370"/>
        <end position="2395"/>
    </location>
</feature>
<keyword evidence="7" id="KW-0347">Helicase</keyword>
<dbReference type="GO" id="GO:0004386">
    <property type="term" value="F:helicase activity"/>
    <property type="evidence" value="ECO:0007669"/>
    <property type="project" value="UniProtKB-KW"/>
</dbReference>
<evidence type="ECO:0000256" key="3">
    <source>
        <dbReference type="ARBA" id="ARBA00022517"/>
    </source>
</evidence>
<dbReference type="PROSITE" id="PS51192">
    <property type="entry name" value="HELICASE_ATP_BIND_1"/>
    <property type="match status" value="1"/>
</dbReference>
<evidence type="ECO:0000259" key="14">
    <source>
        <dbReference type="PROSITE" id="PS51676"/>
    </source>
</evidence>
<feature type="compositionally biased region" description="Basic and acidic residues" evidence="10">
    <location>
        <begin position="3199"/>
        <end position="3247"/>
    </location>
</feature>
<feature type="compositionally biased region" description="Basic and acidic residues" evidence="10">
    <location>
        <begin position="451"/>
        <end position="464"/>
    </location>
</feature>
<dbReference type="Pfam" id="PF13959">
    <property type="entry name" value="CTE_SPB4"/>
    <property type="match status" value="1"/>
</dbReference>
<keyword evidence="3" id="KW-0690">Ribosome biogenesis</keyword>
<feature type="region of interest" description="Disordered" evidence="10">
    <location>
        <begin position="79"/>
        <end position="154"/>
    </location>
</feature>
<feature type="compositionally biased region" description="Acidic residues" evidence="10">
    <location>
        <begin position="87"/>
        <end position="107"/>
    </location>
</feature>
<proteinExistence type="inferred from homology"/>
<feature type="compositionally biased region" description="Polar residues" evidence="10">
    <location>
        <begin position="2942"/>
        <end position="2951"/>
    </location>
</feature>
<feature type="region of interest" description="Disordered" evidence="10">
    <location>
        <begin position="2738"/>
        <end position="2893"/>
    </location>
</feature>
<dbReference type="GO" id="GO:0005524">
    <property type="term" value="F:ATP binding"/>
    <property type="evidence" value="ECO:0007669"/>
    <property type="project" value="UniProtKB-KW"/>
</dbReference>
<evidence type="ECO:0000313" key="16">
    <source>
        <dbReference type="Proteomes" id="UP000309601"/>
    </source>
</evidence>
<feature type="compositionally biased region" description="Acidic residues" evidence="10">
    <location>
        <begin position="2024"/>
        <end position="2037"/>
    </location>
</feature>
<dbReference type="InterPro" id="IPR036020">
    <property type="entry name" value="WW_dom_sf"/>
</dbReference>